<proteinExistence type="predicted"/>
<dbReference type="NCBIfam" id="TIGR01509">
    <property type="entry name" value="HAD-SF-IA-v3"/>
    <property type="match status" value="1"/>
</dbReference>
<dbReference type="PANTHER" id="PTHR46191:SF2">
    <property type="entry name" value="HALOACID DEHALOGENASE-LIKE HYDROLASE DOMAIN-CONTAINING PROTEIN 3"/>
    <property type="match status" value="1"/>
</dbReference>
<dbReference type="RefSeq" id="WP_324669613.1">
    <property type="nucleotide sequence ID" value="NZ_CP141614.1"/>
</dbReference>
<accession>A0ABZ1BQX7</accession>
<dbReference type="EMBL" id="CP141614">
    <property type="protein sequence ID" value="WRP15219.1"/>
    <property type="molecule type" value="Genomic_DNA"/>
</dbReference>
<keyword evidence="1" id="KW-0378">Hydrolase</keyword>
<dbReference type="SUPFAM" id="SSF56784">
    <property type="entry name" value="HAD-like"/>
    <property type="match status" value="1"/>
</dbReference>
<evidence type="ECO:0000313" key="1">
    <source>
        <dbReference type="EMBL" id="WRP15219.1"/>
    </source>
</evidence>
<dbReference type="InterPro" id="IPR051828">
    <property type="entry name" value="HAD-like_hydrolase_domain"/>
</dbReference>
<dbReference type="InterPro" id="IPR036412">
    <property type="entry name" value="HAD-like_sf"/>
</dbReference>
<dbReference type="SFLD" id="SFLDG01129">
    <property type="entry name" value="C1.5:_HAD__Beta-PGM__Phosphata"/>
    <property type="match status" value="1"/>
</dbReference>
<dbReference type="PRINTS" id="PR00413">
    <property type="entry name" value="HADHALOGNASE"/>
</dbReference>
<dbReference type="InterPro" id="IPR006439">
    <property type="entry name" value="HAD-SF_hydro_IA"/>
</dbReference>
<evidence type="ECO:0000313" key="2">
    <source>
        <dbReference type="Proteomes" id="UP001333102"/>
    </source>
</evidence>
<dbReference type="SFLD" id="SFLDS00003">
    <property type="entry name" value="Haloacid_Dehalogenase"/>
    <property type="match status" value="1"/>
</dbReference>
<dbReference type="CDD" id="cd16415">
    <property type="entry name" value="HAD_dREG-2_like"/>
    <property type="match status" value="1"/>
</dbReference>
<dbReference type="GO" id="GO:0016787">
    <property type="term" value="F:hydrolase activity"/>
    <property type="evidence" value="ECO:0007669"/>
    <property type="project" value="UniProtKB-KW"/>
</dbReference>
<dbReference type="NCBIfam" id="TIGR01549">
    <property type="entry name" value="HAD-SF-IA-v1"/>
    <property type="match status" value="1"/>
</dbReference>
<dbReference type="Proteomes" id="UP001333102">
    <property type="component" value="Chromosome"/>
</dbReference>
<protein>
    <submittedName>
        <fullName evidence="1">HAD-IA family hydrolase</fullName>
    </submittedName>
</protein>
<keyword evidence="2" id="KW-1185">Reference proteome</keyword>
<sequence length="244" mass="26139">MPNDDLLALCARSAPRLRALLLDAGNTLIFPDWARIAAWCAEAGAPLSVERLQQANTAATEALDRFMRRQAPRPPRGLLGTALEAAGLAPEVCETVLARIEGLDREGRLWRVVRPGTVEALRALRSLGLVLGVVSNADGRVERFLVDAGLREHLDFVLDSALVGVEKPDPAIFRLALQRAGASPDEALHVGDICSIDVAGARAAGIEAVLLDPVGHYRGCDAPRIRHLDELAHALTLARRARAG</sequence>
<dbReference type="Pfam" id="PF00702">
    <property type="entry name" value="Hydrolase"/>
    <property type="match status" value="1"/>
</dbReference>
<dbReference type="InterPro" id="IPR044924">
    <property type="entry name" value="HAD-SF_hydro_IA_REG-2-like_cap"/>
</dbReference>
<organism evidence="1 2">
    <name type="scientific">Geochorda subterranea</name>
    <dbReference type="NCBI Taxonomy" id="3109564"/>
    <lineage>
        <taxon>Bacteria</taxon>
        <taxon>Bacillati</taxon>
        <taxon>Bacillota</taxon>
        <taxon>Limnochordia</taxon>
        <taxon>Limnochordales</taxon>
        <taxon>Geochordaceae</taxon>
        <taxon>Geochorda</taxon>
    </lineage>
</organism>
<dbReference type="Gene3D" id="3.40.50.1000">
    <property type="entry name" value="HAD superfamily/HAD-like"/>
    <property type="match status" value="1"/>
</dbReference>
<dbReference type="PANTHER" id="PTHR46191">
    <property type="match status" value="1"/>
</dbReference>
<reference evidence="2" key="1">
    <citation type="submission" date="2023-12" db="EMBL/GenBank/DDBJ databases">
        <title>Novel isolates from deep terrestrial aquifers shed light on the physiology and ecology of the class Limnochordia.</title>
        <authorList>
            <person name="Karnachuk O.V."/>
            <person name="Lukina A.P."/>
            <person name="Avakyan M.R."/>
            <person name="Kadnikov V."/>
            <person name="Begmatov S."/>
            <person name="Beletsky A.V."/>
            <person name="Mardanov A.V."/>
            <person name="Ravin N.V."/>
        </authorList>
    </citation>
    <scope>NUCLEOTIDE SEQUENCE [LARGE SCALE GENOMIC DNA]</scope>
    <source>
        <strain evidence="2">LN</strain>
    </source>
</reference>
<dbReference type="Gene3D" id="1.10.150.720">
    <property type="entry name" value="Haloacid dehalogenase-like hydrolase"/>
    <property type="match status" value="1"/>
</dbReference>
<dbReference type="InterPro" id="IPR023214">
    <property type="entry name" value="HAD_sf"/>
</dbReference>
<name>A0ABZ1BQX7_9FIRM</name>
<gene>
    <name evidence="1" type="ORF">VLY81_03350</name>
</gene>